<reference evidence="1" key="2">
    <citation type="submission" date="2017-12" db="EMBL/GenBank/DDBJ databases">
        <title>FDA dAtabase for Regulatory Grade micrObial Sequences (FDA-ARGOS): Supporting development and validation of Infectious Disease Dx tests.</title>
        <authorList>
            <person name="Campos J."/>
            <person name="Goldberg B."/>
            <person name="Tallon L.J."/>
            <person name="Sadzewicz L."/>
            <person name="Sengamalay N."/>
            <person name="Ott S."/>
            <person name="Godinez A."/>
            <person name="Nagaraj S."/>
            <person name="Vavikolanu K."/>
            <person name="Vyas G."/>
            <person name="Nadendla S."/>
            <person name="Aluvathingal J."/>
            <person name="Geyer C."/>
            <person name="Nandy P."/>
            <person name="Hobson J."/>
            <person name="Sichtig H."/>
        </authorList>
    </citation>
    <scope>NUCLEOTIDE SEQUENCE</scope>
    <source>
        <strain evidence="1">FDAARGOS_79</strain>
    </source>
</reference>
<evidence type="ECO:0000313" key="1">
    <source>
        <dbReference type="EMBL" id="PNO69877.1"/>
    </source>
</evidence>
<comment type="caution">
    <text evidence="2">The sequence shown here is derived from an EMBL/GenBank/DDBJ whole genome shotgun (WGS) entry which is preliminary data.</text>
</comment>
<dbReference type="AlphaFoldDB" id="A0AAP8TYN3"/>
<reference evidence="3" key="1">
    <citation type="submission" date="2017-12" db="EMBL/GenBank/DDBJ databases">
        <title>FDA dAtabase for Regulatory Grade micrObial Sequences (FDA-ARGOS): Supporting development and validation of Infectious Disease Dx tests.</title>
        <authorList>
            <person name="Campos J."/>
            <person name="Goldberg B."/>
            <person name="Tallon L."/>
            <person name="Sadzewicz L."/>
            <person name="Sengamalay N."/>
            <person name="Ott S."/>
            <person name="Godinez A."/>
            <person name="Nagaraj S."/>
            <person name="Vavikolanu K."/>
            <person name="Vyas G."/>
            <person name="Nadendla S."/>
            <person name="Aluvathingal J."/>
            <person name="Geyer C."/>
            <person name="Nandy P."/>
            <person name="Hobson J."/>
            <person name="Sichtig H."/>
        </authorList>
    </citation>
    <scope>NUCLEOTIDE SEQUENCE [LARGE SCALE GENOMIC DNA]</scope>
    <source>
        <strain evidence="3">FDAARGOS_79</strain>
    </source>
</reference>
<organism evidence="2">
    <name type="scientific">Serratia marcescens</name>
    <dbReference type="NCBI Taxonomy" id="615"/>
    <lineage>
        <taxon>Bacteria</taxon>
        <taxon>Pseudomonadati</taxon>
        <taxon>Pseudomonadota</taxon>
        <taxon>Gammaproteobacteria</taxon>
        <taxon>Enterobacterales</taxon>
        <taxon>Yersiniaceae</taxon>
        <taxon>Serratia</taxon>
    </lineage>
</organism>
<protein>
    <submittedName>
        <fullName evidence="2">Uncharacterized protein</fullName>
    </submittedName>
</protein>
<dbReference type="EMBL" id="PQGI01000001">
    <property type="protein sequence ID" value="POP18969.1"/>
    <property type="molecule type" value="Genomic_DNA"/>
</dbReference>
<dbReference type="Proteomes" id="UP000030378">
    <property type="component" value="Unassembled WGS sequence"/>
</dbReference>
<reference evidence="2" key="3">
    <citation type="submission" date="2018-01" db="EMBL/GenBank/DDBJ databases">
        <title>The opportunistic pathogen Serratia marcescens is an overlooked threat to honeybees.</title>
        <authorList>
            <person name="Raymann K."/>
            <person name="Shaffer Z."/>
            <person name="Coon K."/>
            <person name="Salisbury S."/>
            <person name="Moran N.A."/>
        </authorList>
    </citation>
    <scope>NUCLEOTIDE SEQUENCE [LARGE SCALE GENOMIC DNA]</scope>
    <source>
        <strain evidence="2">KZ19</strain>
    </source>
</reference>
<proteinExistence type="predicted"/>
<dbReference type="SUPFAM" id="SSF143081">
    <property type="entry name" value="BB1717-like"/>
    <property type="match status" value="1"/>
</dbReference>
<evidence type="ECO:0000313" key="2">
    <source>
        <dbReference type="EMBL" id="POP18969.1"/>
    </source>
</evidence>
<dbReference type="EMBL" id="JTBC02000002">
    <property type="protein sequence ID" value="PNO69877.1"/>
    <property type="molecule type" value="Genomic_DNA"/>
</dbReference>
<name>A0AAP8TYN3_SERMA</name>
<sequence>MRRCTQQRPTAARDWLDTRLVPPSGQMQADVYSLQAEDFVWQPVSPAVGAVRNDNPSLILPIDTPTV</sequence>
<accession>A0AAP8TYN3</accession>
<evidence type="ECO:0000313" key="3">
    <source>
        <dbReference type="Proteomes" id="UP000030378"/>
    </source>
</evidence>
<gene>
    <name evidence="2" type="ORF">C3R40_03390</name>
    <name evidence="1" type="ORF">MC70_007655</name>
</gene>
<dbReference type="Gene3D" id="3.90.1680.10">
    <property type="entry name" value="SOS response associated peptidase-like"/>
    <property type="match status" value="1"/>
</dbReference>
<dbReference type="InterPro" id="IPR036590">
    <property type="entry name" value="SRAP-like"/>
</dbReference>